<evidence type="ECO:0000313" key="4">
    <source>
        <dbReference type="Proteomes" id="UP001159427"/>
    </source>
</evidence>
<evidence type="ECO:0000256" key="1">
    <source>
        <dbReference type="SAM" id="MobiDB-lite"/>
    </source>
</evidence>
<proteinExistence type="predicted"/>
<dbReference type="EMBL" id="CALNXI010001206">
    <property type="protein sequence ID" value="CAH3160080.1"/>
    <property type="molecule type" value="Genomic_DNA"/>
</dbReference>
<keyword evidence="4" id="KW-1185">Reference proteome</keyword>
<dbReference type="SUPFAM" id="SSF54695">
    <property type="entry name" value="POZ domain"/>
    <property type="match status" value="1"/>
</dbReference>
<feature type="region of interest" description="Disordered" evidence="1">
    <location>
        <begin position="1"/>
        <end position="22"/>
    </location>
</feature>
<dbReference type="CDD" id="cd18186">
    <property type="entry name" value="BTB_POZ_ZBTB_KLHL-like"/>
    <property type="match status" value="1"/>
</dbReference>
<comment type="caution">
    <text evidence="3">The sequence shown here is derived from an EMBL/GenBank/DDBJ whole genome shotgun (WGS) entry which is preliminary data.</text>
</comment>
<protein>
    <recommendedName>
        <fullName evidence="2">BTB domain-containing protein</fullName>
    </recommendedName>
</protein>
<dbReference type="PROSITE" id="PS50097">
    <property type="entry name" value="BTB"/>
    <property type="match status" value="1"/>
</dbReference>
<evidence type="ECO:0000313" key="3">
    <source>
        <dbReference type="EMBL" id="CAH3160080.1"/>
    </source>
</evidence>
<dbReference type="PANTHER" id="PTHR22744:SF17">
    <property type="entry name" value="BTB DOMAIN-CONTAINING PROTEIN"/>
    <property type="match status" value="1"/>
</dbReference>
<evidence type="ECO:0000259" key="2">
    <source>
        <dbReference type="PROSITE" id="PS50097"/>
    </source>
</evidence>
<feature type="domain" description="BTB" evidence="2">
    <location>
        <begin position="29"/>
        <end position="88"/>
    </location>
</feature>
<dbReference type="InterPro" id="IPR000210">
    <property type="entry name" value="BTB/POZ_dom"/>
</dbReference>
<dbReference type="InterPro" id="IPR011333">
    <property type="entry name" value="SKP1/BTB/POZ_sf"/>
</dbReference>
<dbReference type="SMART" id="SM00225">
    <property type="entry name" value="BTB"/>
    <property type="match status" value="1"/>
</dbReference>
<name>A0ABN8Q9V0_9CNID</name>
<reference evidence="3 4" key="1">
    <citation type="submission" date="2022-05" db="EMBL/GenBank/DDBJ databases">
        <authorList>
            <consortium name="Genoscope - CEA"/>
            <person name="William W."/>
        </authorList>
    </citation>
    <scope>NUCLEOTIDE SEQUENCE [LARGE SCALE GENOMIC DNA]</scope>
</reference>
<dbReference type="Proteomes" id="UP001159427">
    <property type="component" value="Unassembled WGS sequence"/>
</dbReference>
<dbReference type="Pfam" id="PF00651">
    <property type="entry name" value="BTB"/>
    <property type="match status" value="1"/>
</dbReference>
<accession>A0ABN8Q9V0</accession>
<organism evidence="3 4">
    <name type="scientific">Porites evermanni</name>
    <dbReference type="NCBI Taxonomy" id="104178"/>
    <lineage>
        <taxon>Eukaryota</taxon>
        <taxon>Metazoa</taxon>
        <taxon>Cnidaria</taxon>
        <taxon>Anthozoa</taxon>
        <taxon>Hexacorallia</taxon>
        <taxon>Scleractinia</taxon>
        <taxon>Fungiina</taxon>
        <taxon>Poritidae</taxon>
        <taxon>Porites</taxon>
    </lineage>
</organism>
<sequence>IYFLGKKGGSKQPAKQVEKNSFSEPWEDSDLVLTVEDEPFHVHRQILSLHSPVFKAMLNSQFKEATATEIPLPGKKANEVLDFLKALYLKETAEIALNKVRHLLKLADEYQTQGVLDLCVKCLRDVPKSEDNVVTILLLATDTQMARDDSRLDGVRSECETLVEDMELADITGMSDFKNLNRDSMESVLVRRSKRLETCLKRVYPQLFGLVEYCLFMKLDGYSSGKISRCLQHFPKSGQNANKANKDLVQRIINCSVCRRMIKQLVSSSVKAVKNPTTPFGLGFSFSIPTSGLGAASRETALSEYFYGGSYHFDEDLITLLQDIDNVISIL</sequence>
<dbReference type="Gene3D" id="3.30.710.10">
    <property type="entry name" value="Potassium Channel Kv1.1, Chain A"/>
    <property type="match status" value="1"/>
</dbReference>
<gene>
    <name evidence="3" type="ORF">PEVE_00003474</name>
</gene>
<feature type="non-terminal residue" evidence="3">
    <location>
        <position position="1"/>
    </location>
</feature>
<dbReference type="PANTHER" id="PTHR22744">
    <property type="entry name" value="HELIX LOOP HELIX PROTEIN 21-RELATED"/>
    <property type="match status" value="1"/>
</dbReference>